<keyword evidence="2" id="KW-1185">Reference proteome</keyword>
<name>A0ABP3PH96_SACER</name>
<reference evidence="2" key="1">
    <citation type="journal article" date="2019" name="Int. J. Syst. Evol. Microbiol.">
        <title>The Global Catalogue of Microorganisms (GCM) 10K type strain sequencing project: providing services to taxonomists for standard genome sequencing and annotation.</title>
        <authorList>
            <consortium name="The Broad Institute Genomics Platform"/>
            <consortium name="The Broad Institute Genome Sequencing Center for Infectious Disease"/>
            <person name="Wu L."/>
            <person name="Ma J."/>
        </authorList>
    </citation>
    <scope>NUCLEOTIDE SEQUENCE [LARGE SCALE GENOMIC DNA]</scope>
    <source>
        <strain evidence="2">JCM 10303</strain>
    </source>
</reference>
<proteinExistence type="predicted"/>
<evidence type="ECO:0000313" key="1">
    <source>
        <dbReference type="EMBL" id="GAA0563673.1"/>
    </source>
</evidence>
<gene>
    <name evidence="1" type="ORF">GCM10009533_69890</name>
</gene>
<comment type="caution">
    <text evidence="1">The sequence shown here is derived from an EMBL/GenBank/DDBJ whole genome shotgun (WGS) entry which is preliminary data.</text>
</comment>
<dbReference type="Proteomes" id="UP001500729">
    <property type="component" value="Unassembled WGS sequence"/>
</dbReference>
<sequence>MGSAVSDMAVAQQPEGTLLTATEAALAAELETDTTNLAPEDA</sequence>
<dbReference type="EMBL" id="BAAAGS010000105">
    <property type="protein sequence ID" value="GAA0563673.1"/>
    <property type="molecule type" value="Genomic_DNA"/>
</dbReference>
<organism evidence="1 2">
    <name type="scientific">Saccharopolyspora erythraea</name>
    <name type="common">Streptomyces erythraeus</name>
    <dbReference type="NCBI Taxonomy" id="1836"/>
    <lineage>
        <taxon>Bacteria</taxon>
        <taxon>Bacillati</taxon>
        <taxon>Actinomycetota</taxon>
        <taxon>Actinomycetes</taxon>
        <taxon>Pseudonocardiales</taxon>
        <taxon>Pseudonocardiaceae</taxon>
        <taxon>Saccharopolyspora</taxon>
    </lineage>
</organism>
<accession>A0ABP3PH96</accession>
<protein>
    <submittedName>
        <fullName evidence="1">Uncharacterized protein</fullName>
    </submittedName>
</protein>
<dbReference type="RefSeq" id="WP_009951066.1">
    <property type="nucleotide sequence ID" value="NZ_BAAAGS010000105.1"/>
</dbReference>
<evidence type="ECO:0000313" key="2">
    <source>
        <dbReference type="Proteomes" id="UP001500729"/>
    </source>
</evidence>